<dbReference type="AlphaFoldDB" id="A0AAD7I794"/>
<dbReference type="EMBL" id="JARKIB010000120">
    <property type="protein sequence ID" value="KAJ7736659.1"/>
    <property type="molecule type" value="Genomic_DNA"/>
</dbReference>
<keyword evidence="1" id="KW-1133">Transmembrane helix</keyword>
<keyword evidence="1" id="KW-0812">Transmembrane</keyword>
<reference evidence="2" key="1">
    <citation type="submission" date="2023-03" db="EMBL/GenBank/DDBJ databases">
        <title>Massive genome expansion in bonnet fungi (Mycena s.s.) driven by repeated elements and novel gene families across ecological guilds.</title>
        <authorList>
            <consortium name="Lawrence Berkeley National Laboratory"/>
            <person name="Harder C.B."/>
            <person name="Miyauchi S."/>
            <person name="Viragh M."/>
            <person name="Kuo A."/>
            <person name="Thoen E."/>
            <person name="Andreopoulos B."/>
            <person name="Lu D."/>
            <person name="Skrede I."/>
            <person name="Drula E."/>
            <person name="Henrissat B."/>
            <person name="Morin E."/>
            <person name="Kohler A."/>
            <person name="Barry K."/>
            <person name="LaButti K."/>
            <person name="Morin E."/>
            <person name="Salamov A."/>
            <person name="Lipzen A."/>
            <person name="Mereny Z."/>
            <person name="Hegedus B."/>
            <person name="Baldrian P."/>
            <person name="Stursova M."/>
            <person name="Weitz H."/>
            <person name="Taylor A."/>
            <person name="Grigoriev I.V."/>
            <person name="Nagy L.G."/>
            <person name="Martin F."/>
            <person name="Kauserud H."/>
        </authorList>
    </citation>
    <scope>NUCLEOTIDE SEQUENCE</scope>
    <source>
        <strain evidence="2">CBHHK182m</strain>
    </source>
</reference>
<gene>
    <name evidence="2" type="ORF">B0H16DRAFT_118672</name>
</gene>
<keyword evidence="3" id="KW-1185">Reference proteome</keyword>
<accession>A0AAD7I794</accession>
<feature type="transmembrane region" description="Helical" evidence="1">
    <location>
        <begin position="82"/>
        <end position="102"/>
    </location>
</feature>
<comment type="caution">
    <text evidence="2">The sequence shown here is derived from an EMBL/GenBank/DDBJ whole genome shotgun (WGS) entry which is preliminary data.</text>
</comment>
<sequence>MRGKQEYHGWPQILSGGIHCTSIGSVSFSDSAIVGRSLYSYRMRHGLQITSGLESTAFSSTAPPPSRRAHPPLQGFKRLCGAIVYGAVVYPLALALGAGLALTNGSELWDRHGRGGVPHPRDRGQYVKWAIRRGRGIGGRRASIKLLLFFLFSCFRCFRARGIGRRGATREMVLLVILAPTRYQISDSGISGGHGRRA</sequence>
<evidence type="ECO:0000256" key="1">
    <source>
        <dbReference type="SAM" id="Phobius"/>
    </source>
</evidence>
<proteinExistence type="predicted"/>
<name>A0AAD7I794_9AGAR</name>
<dbReference type="Proteomes" id="UP001215598">
    <property type="component" value="Unassembled WGS sequence"/>
</dbReference>
<keyword evidence="1" id="KW-0472">Membrane</keyword>
<protein>
    <submittedName>
        <fullName evidence="2">Uncharacterized protein</fullName>
    </submittedName>
</protein>
<evidence type="ECO:0000313" key="3">
    <source>
        <dbReference type="Proteomes" id="UP001215598"/>
    </source>
</evidence>
<organism evidence="2 3">
    <name type="scientific">Mycena metata</name>
    <dbReference type="NCBI Taxonomy" id="1033252"/>
    <lineage>
        <taxon>Eukaryota</taxon>
        <taxon>Fungi</taxon>
        <taxon>Dikarya</taxon>
        <taxon>Basidiomycota</taxon>
        <taxon>Agaricomycotina</taxon>
        <taxon>Agaricomycetes</taxon>
        <taxon>Agaricomycetidae</taxon>
        <taxon>Agaricales</taxon>
        <taxon>Marasmiineae</taxon>
        <taxon>Mycenaceae</taxon>
        <taxon>Mycena</taxon>
    </lineage>
</organism>
<evidence type="ECO:0000313" key="2">
    <source>
        <dbReference type="EMBL" id="KAJ7736659.1"/>
    </source>
</evidence>